<dbReference type="OrthoDB" id="5371818at2759"/>
<evidence type="ECO:0000313" key="2">
    <source>
        <dbReference type="EMBL" id="OBT95633.1"/>
    </source>
</evidence>
<evidence type="ECO:0000313" key="3">
    <source>
        <dbReference type="Proteomes" id="UP000091956"/>
    </source>
</evidence>
<dbReference type="AlphaFoldDB" id="A0A1B8GIE7"/>
<dbReference type="InterPro" id="IPR004360">
    <property type="entry name" value="Glyas_Fos-R_dOase_dom"/>
</dbReference>
<reference evidence="3" key="2">
    <citation type="journal article" date="2018" name="Nat. Commun.">
        <title>Extreme sensitivity to ultraviolet light in the fungal pathogen causing white-nose syndrome of bats.</title>
        <authorList>
            <person name="Palmer J.M."/>
            <person name="Drees K.P."/>
            <person name="Foster J.T."/>
            <person name="Lindner D.L."/>
        </authorList>
    </citation>
    <scope>NUCLEOTIDE SEQUENCE [LARGE SCALE GENOMIC DNA]</scope>
    <source>
        <strain evidence="3">UAMH 10579</strain>
    </source>
</reference>
<evidence type="ECO:0000259" key="1">
    <source>
        <dbReference type="PROSITE" id="PS51819"/>
    </source>
</evidence>
<accession>A0A1B8GIE7</accession>
<dbReference type="PROSITE" id="PS51819">
    <property type="entry name" value="VOC"/>
    <property type="match status" value="1"/>
</dbReference>
<feature type="domain" description="VOC" evidence="1">
    <location>
        <begin position="17"/>
        <end position="136"/>
    </location>
</feature>
<protein>
    <recommendedName>
        <fullName evidence="1">VOC domain-containing protein</fullName>
    </recommendedName>
</protein>
<organism evidence="2 3">
    <name type="scientific">Pseudogymnoascus verrucosus</name>
    <dbReference type="NCBI Taxonomy" id="342668"/>
    <lineage>
        <taxon>Eukaryota</taxon>
        <taxon>Fungi</taxon>
        <taxon>Dikarya</taxon>
        <taxon>Ascomycota</taxon>
        <taxon>Pezizomycotina</taxon>
        <taxon>Leotiomycetes</taxon>
        <taxon>Thelebolales</taxon>
        <taxon>Thelebolaceae</taxon>
        <taxon>Pseudogymnoascus</taxon>
    </lineage>
</organism>
<proteinExistence type="predicted"/>
<dbReference type="InterPro" id="IPR037523">
    <property type="entry name" value="VOC_core"/>
</dbReference>
<dbReference type="Gene3D" id="3.10.180.10">
    <property type="entry name" value="2,3-Dihydroxybiphenyl 1,2-Dioxygenase, domain 1"/>
    <property type="match status" value="1"/>
</dbReference>
<dbReference type="EMBL" id="KV460234">
    <property type="protein sequence ID" value="OBT95633.1"/>
    <property type="molecule type" value="Genomic_DNA"/>
</dbReference>
<dbReference type="Pfam" id="PF00903">
    <property type="entry name" value="Glyoxalase"/>
    <property type="match status" value="1"/>
</dbReference>
<name>A0A1B8GIE7_9PEZI</name>
<reference evidence="2 3" key="1">
    <citation type="submission" date="2016-03" db="EMBL/GenBank/DDBJ databases">
        <title>Comparative genomics of Pseudogymnoascus destructans, the fungus causing white-nose syndrome of bats.</title>
        <authorList>
            <person name="Palmer J.M."/>
            <person name="Drees K.P."/>
            <person name="Foster J.T."/>
            <person name="Lindner D.L."/>
        </authorList>
    </citation>
    <scope>NUCLEOTIDE SEQUENCE [LARGE SCALE GENOMIC DNA]</scope>
    <source>
        <strain evidence="2 3">UAMH 10579</strain>
    </source>
</reference>
<dbReference type="SUPFAM" id="SSF54593">
    <property type="entry name" value="Glyoxalase/Bleomycin resistance protein/Dihydroxybiphenyl dioxygenase"/>
    <property type="match status" value="1"/>
</dbReference>
<dbReference type="Proteomes" id="UP000091956">
    <property type="component" value="Unassembled WGS sequence"/>
</dbReference>
<dbReference type="InterPro" id="IPR029068">
    <property type="entry name" value="Glyas_Bleomycin-R_OHBP_Dase"/>
</dbReference>
<sequence>MSIPIESVSNKVISPISLAHIVFRSANLQRQIDFWTLFLGATVVFQNDTLAFFQYDDEHHRIAFIADASAQPEQGGSKGARMYHVTFTFASLSDLVKAYKQRKALGVFPTWCVNHGMTTSMYYVDPDGNQIETQVDNFENPEEATEFMQGELFRENPLGTGFDPEDLDEKIRTGVEDSVLEKRVEIGPRLSPP</sequence>
<dbReference type="RefSeq" id="XP_018129366.1">
    <property type="nucleotide sequence ID" value="XM_018275398.2"/>
</dbReference>
<dbReference type="GeneID" id="28839326"/>
<gene>
    <name evidence="2" type="ORF">VE01_05940</name>
</gene>
<keyword evidence="3" id="KW-1185">Reference proteome</keyword>